<dbReference type="AlphaFoldDB" id="A0A2K8K5E2"/>
<comment type="cofactor">
    <cofactor evidence="3">
        <name>Zn(2+)</name>
        <dbReference type="ChEBI" id="CHEBI:29105"/>
    </cofactor>
    <text evidence="3">Binds 1 zinc ion per subunit.</text>
</comment>
<dbReference type="PROSITE" id="PS50970">
    <property type="entry name" value="HCY"/>
    <property type="match status" value="1"/>
</dbReference>
<sequence length="302" mass="32035">MTLTILDGGMGQELVRRAGRATPLWSTQALLDAPDLVRAVHQDFFAAGAEVATADTYALLPDRLVAFGLQDRLEELTETACRIAAETRDEAGHGLVAGSLGPLGFSYRPDLAPPPEQAAEIYAHIAALQSRIVDVLLLETMSSIDQARGGLMGAKTAGKPVWLALSVSDADGTRLRSGENLSDIAPLVAEFLPERVLLNCARPEAVSQGLPIIAQLGIPFGAYANGFTQIDPRFNTIGATTDLLTTREDIGPDRYADFAEDWVKAGAAIVGGCCEIGPEHIATLTRRLKPDARALNVAPLDA</sequence>
<dbReference type="GO" id="GO:0032259">
    <property type="term" value="P:methylation"/>
    <property type="evidence" value="ECO:0007669"/>
    <property type="project" value="UniProtKB-KW"/>
</dbReference>
<dbReference type="KEGG" id="rbg:BG454_01440"/>
<evidence type="ECO:0000259" key="5">
    <source>
        <dbReference type="PROSITE" id="PS50970"/>
    </source>
</evidence>
<keyword evidence="3 4" id="KW-0862">Zinc</keyword>
<dbReference type="InterPro" id="IPR003726">
    <property type="entry name" value="HCY_dom"/>
</dbReference>
<dbReference type="GO" id="GO:0009086">
    <property type="term" value="P:methionine biosynthetic process"/>
    <property type="evidence" value="ECO:0007669"/>
    <property type="project" value="InterPro"/>
</dbReference>
<dbReference type="EMBL" id="CP024899">
    <property type="protein sequence ID" value="ATX64657.1"/>
    <property type="molecule type" value="Genomic_DNA"/>
</dbReference>
<dbReference type="InterPro" id="IPR036589">
    <property type="entry name" value="HCY_dom_sf"/>
</dbReference>
<feature type="binding site" evidence="3 4">
    <location>
        <position position="274"/>
    </location>
    <ligand>
        <name>Zn(2+)</name>
        <dbReference type="ChEBI" id="CHEBI:29105"/>
    </ligand>
</feature>
<gene>
    <name evidence="6" type="ORF">BG454_01440</name>
</gene>
<keyword evidence="1 4" id="KW-0489">Methyltransferase</keyword>
<dbReference type="PIRSF" id="PIRSF037505">
    <property type="entry name" value="Betaine_HMT"/>
    <property type="match status" value="1"/>
</dbReference>
<evidence type="ECO:0000256" key="1">
    <source>
        <dbReference type="ARBA" id="ARBA00022603"/>
    </source>
</evidence>
<dbReference type="InterPro" id="IPR017226">
    <property type="entry name" value="BHMT-like"/>
</dbReference>
<proteinExistence type="predicted"/>
<dbReference type="Gene3D" id="3.20.20.330">
    <property type="entry name" value="Homocysteine-binding-like domain"/>
    <property type="match status" value="1"/>
</dbReference>
<dbReference type="GO" id="GO:0008270">
    <property type="term" value="F:zinc ion binding"/>
    <property type="evidence" value="ECO:0007669"/>
    <property type="project" value="InterPro"/>
</dbReference>
<dbReference type="STRING" id="441209.GCA_001870665_00947"/>
<dbReference type="PANTHER" id="PTHR11103">
    <property type="entry name" value="SLR1189 PROTEIN"/>
    <property type="match status" value="1"/>
</dbReference>
<keyword evidence="3 4" id="KW-0479">Metal-binding</keyword>
<feature type="binding site" evidence="3 4">
    <location>
        <position position="273"/>
    </location>
    <ligand>
        <name>Zn(2+)</name>
        <dbReference type="ChEBI" id="CHEBI:29105"/>
    </ligand>
</feature>
<evidence type="ECO:0000256" key="4">
    <source>
        <dbReference type="PROSITE-ProRule" id="PRU00333"/>
    </source>
</evidence>
<dbReference type="OrthoDB" id="9803687at2"/>
<dbReference type="PANTHER" id="PTHR11103:SF18">
    <property type="entry name" value="SLR1189 PROTEIN"/>
    <property type="match status" value="1"/>
</dbReference>
<name>A0A2K8K5E2_9RHOB</name>
<keyword evidence="2 4" id="KW-0808">Transferase</keyword>
<dbReference type="GO" id="GO:0008168">
    <property type="term" value="F:methyltransferase activity"/>
    <property type="evidence" value="ECO:0007669"/>
    <property type="project" value="UniProtKB-UniRule"/>
</dbReference>
<accession>A0A2K8K5E2</accession>
<dbReference type="Proteomes" id="UP000228948">
    <property type="component" value="Chromosome"/>
</dbReference>
<keyword evidence="7" id="KW-1185">Reference proteome</keyword>
<dbReference type="RefSeq" id="WP_071479999.1">
    <property type="nucleotide sequence ID" value="NZ_CP024899.1"/>
</dbReference>
<evidence type="ECO:0000256" key="2">
    <source>
        <dbReference type="ARBA" id="ARBA00022679"/>
    </source>
</evidence>
<dbReference type="SUPFAM" id="SSF82282">
    <property type="entry name" value="Homocysteine S-methyltransferase"/>
    <property type="match status" value="1"/>
</dbReference>
<evidence type="ECO:0000313" key="7">
    <source>
        <dbReference type="Proteomes" id="UP000228948"/>
    </source>
</evidence>
<feature type="domain" description="Hcy-binding" evidence="5">
    <location>
        <begin position="1"/>
        <end position="288"/>
    </location>
</feature>
<evidence type="ECO:0000256" key="3">
    <source>
        <dbReference type="PIRSR" id="PIRSR037505-2"/>
    </source>
</evidence>
<organism evidence="6 7">
    <name type="scientific">Roseinatronobacter bogoriensis subsp. barguzinensis</name>
    <dbReference type="NCBI Taxonomy" id="441209"/>
    <lineage>
        <taxon>Bacteria</taxon>
        <taxon>Pseudomonadati</taxon>
        <taxon>Pseudomonadota</taxon>
        <taxon>Alphaproteobacteria</taxon>
        <taxon>Rhodobacterales</taxon>
        <taxon>Paracoccaceae</taxon>
        <taxon>Roseinatronobacter</taxon>
    </lineage>
</organism>
<feature type="binding site" evidence="4">
    <location>
        <position position="200"/>
    </location>
    <ligand>
        <name>Zn(2+)</name>
        <dbReference type="ChEBI" id="CHEBI:29105"/>
    </ligand>
</feature>
<reference evidence="6 7" key="1">
    <citation type="submission" date="2017-11" db="EMBL/GenBank/DDBJ databases">
        <title>Revised Sequence and Annotation of the Rhodobaca barguzinensis strain alga05 Genome.</title>
        <authorList>
            <person name="Kopejtka K."/>
            <person name="Tomasch J.M."/>
            <person name="Bunk B."/>
            <person name="Koblizek M."/>
        </authorList>
    </citation>
    <scope>NUCLEOTIDE SEQUENCE [LARGE SCALE GENOMIC DNA]</scope>
    <source>
        <strain evidence="7">alga05</strain>
    </source>
</reference>
<evidence type="ECO:0000313" key="6">
    <source>
        <dbReference type="EMBL" id="ATX64657.1"/>
    </source>
</evidence>
<dbReference type="Pfam" id="PF02574">
    <property type="entry name" value="S-methyl_trans"/>
    <property type="match status" value="1"/>
</dbReference>
<protein>
    <submittedName>
        <fullName evidence="6">Homocysteine S-methyltransferase family protein</fullName>
    </submittedName>
</protein>